<name>A0A423NAB5_PSEFL</name>
<dbReference type="AlphaFoldDB" id="A0A423NAB5"/>
<sequence length="192" mass="22214">MDGIIKQYSNVWGDDPTSLIEDYRYQLQLTAKLDALIPKDFDQETLLEIVLWKLNRFPRVEPALLEELKVVADFKPKTHRQAEELLGKLLASPGIRLPMASTILRFLNPEVFQIIDDRAYRMLRPSEPLYPSKPANGNNLAGYLKNSIRIYFEYLDAMHAIVSDRLPFHLADRILYQLDIKLGNKIGDREES</sequence>
<comment type="caution">
    <text evidence="1">The sequence shown here is derived from an EMBL/GenBank/DDBJ whole genome shotgun (WGS) entry which is preliminary data.</text>
</comment>
<accession>A0A423NAB5</accession>
<dbReference type="Proteomes" id="UP000283650">
    <property type="component" value="Unassembled WGS sequence"/>
</dbReference>
<evidence type="ECO:0000313" key="1">
    <source>
        <dbReference type="EMBL" id="RON95218.1"/>
    </source>
</evidence>
<reference evidence="1 2" key="1">
    <citation type="submission" date="2016-10" db="EMBL/GenBank/DDBJ databases">
        <title>Comparative genome analysis of multiple Pseudomonas spp. focuses on biocontrol and plant growth promoting traits.</title>
        <authorList>
            <person name="Tao X.-Y."/>
            <person name="Taylor C.G."/>
        </authorList>
    </citation>
    <scope>NUCLEOTIDE SEQUENCE [LARGE SCALE GENOMIC DNA]</scope>
    <source>
        <strain evidence="1 2">2F9</strain>
    </source>
</reference>
<protein>
    <submittedName>
        <fullName evidence="1">Uncharacterized protein</fullName>
    </submittedName>
</protein>
<proteinExistence type="predicted"/>
<dbReference type="EMBL" id="MOBY01000006">
    <property type="protein sequence ID" value="RON95218.1"/>
    <property type="molecule type" value="Genomic_DNA"/>
</dbReference>
<evidence type="ECO:0000313" key="2">
    <source>
        <dbReference type="Proteomes" id="UP000283650"/>
    </source>
</evidence>
<gene>
    <name evidence="1" type="ORF">BK672_13365</name>
</gene>
<organism evidence="1 2">
    <name type="scientific">Pseudomonas fluorescens</name>
    <dbReference type="NCBI Taxonomy" id="294"/>
    <lineage>
        <taxon>Bacteria</taxon>
        <taxon>Pseudomonadati</taxon>
        <taxon>Pseudomonadota</taxon>
        <taxon>Gammaproteobacteria</taxon>
        <taxon>Pseudomonadales</taxon>
        <taxon>Pseudomonadaceae</taxon>
        <taxon>Pseudomonas</taxon>
    </lineage>
</organism>
<dbReference type="RefSeq" id="WP_123375832.1">
    <property type="nucleotide sequence ID" value="NZ_MOBY01000006.1"/>
</dbReference>